<feature type="domain" description="TonB-dependent transporter Oar-like beta-barrel" evidence="8">
    <location>
        <begin position="347"/>
        <end position="565"/>
    </location>
</feature>
<keyword evidence="9" id="KW-0614">Plasmid</keyword>
<dbReference type="AlphaFoldDB" id="A0AAU7YUK1"/>
<reference evidence="9" key="2">
    <citation type="journal article" date="2024" name="Environ. Microbiol.">
        <title>Genome analysis and description of Tunturibacter gen. nov. expands the diversity of Terriglobia in tundra soils.</title>
        <authorList>
            <person name="Messyasz A."/>
            <person name="Mannisto M.K."/>
            <person name="Kerkhof L.J."/>
            <person name="Haggblom M.M."/>
        </authorList>
    </citation>
    <scope>NUCLEOTIDE SEQUENCE</scope>
    <source>
        <strain evidence="9">M8UP39</strain>
    </source>
</reference>
<dbReference type="GO" id="GO:0044718">
    <property type="term" value="P:siderophore transmembrane transport"/>
    <property type="evidence" value="ECO:0007669"/>
    <property type="project" value="TreeGrafter"/>
</dbReference>
<dbReference type="Gene3D" id="2.60.40.1120">
    <property type="entry name" value="Carboxypeptidase-like, regulatory domain"/>
    <property type="match status" value="1"/>
</dbReference>
<dbReference type="EMBL" id="CP132937">
    <property type="protein sequence ID" value="XCB20338.1"/>
    <property type="molecule type" value="Genomic_DNA"/>
</dbReference>
<name>A0AAU7YUK1_9BACT</name>
<keyword evidence="6" id="KW-0998">Cell outer membrane</keyword>
<dbReference type="Pfam" id="PF25183">
    <property type="entry name" value="OMP_b-brl_4"/>
    <property type="match status" value="3"/>
</dbReference>
<sequence length="959" mass="103580">MFCRKILRLGAMLCLFSSPFHSLHAQLGSSGGISGIARASDGSQVSGAKITASGPDGFSRTTVSAPDGAFSFVNLPSGTYTVQSTASGFAPFTQLSVPVAVGRNTQLTVTLAVAGTQETVSVTATQSSFDSSQTSSVVNIDRDRVEELPIPNRNYLSFVALSPQAVPANPSFSARTLAQSSGGFGFGGLRPSSNAVRIDGVGDDDEYTGSSRTQLSPEAINDFQIVNHGFSAESGGGAGGSIDVQTRSGLNQPHGDAFVFIQNGALNGTPPLEFTPYKPDENRVRAGLAIGGALQRDKTFYYVAAEQEIAHGQDTNDLRPATLTQINSATQQPGPLHGVTLQSGFFPTSDQETELSGRLDRNLTPSQAVMLRYAFTNTRNVNDAFNNDDLSDRTARGSSFISDNSFNGTLSSTVSTGTINKFSFELAQRRAVERTGDATSPGALIPGVVLFGTPYEGNSRRFETHLEFEDGLLVQKKSHLLQAGAGLDYVPLRSHVLDGRRGLFVFPTLAALTAKAPDFYTQSFFSNPNVNFAEERINGYVQDHWTPIRSLAIDYGLRYDYNRLPAPLPQHPLNFSPRLGVAWTPVPSLILRSGFGIFYDRYLLSTVNRLFELDGTRGFTQIVEDAAATALYRSGSSLARPLATVAPSIWKAQPGFHNPYSEVASFSIEQALPLQTTLKGEYQYVHGVRLGRTSNTNLLPPVVLTTQNAASLGVSFPAPQQLGRPVFSPQRANPAYDSINQFATSANSVYSGATVTLNRQFTDDFQILAGYTYSKTIDNGSFDLEQPQNPFALQDERALSLQDQRHRLTLSGLWLIGPDLNDPQDAAANANPPTLMRLLTGLEFAPIFSLTSGFRANPLTGLDSNREHIYPFAARPQGYWRNGLSTPPNINLDFRVLKMVPIRTGHLDIVAESFNLLNHPNISLLNTAFGSGTAAQPGFGRPVAASTARRLQFSLDYEF</sequence>
<evidence type="ECO:0000259" key="8">
    <source>
        <dbReference type="Pfam" id="PF25183"/>
    </source>
</evidence>
<dbReference type="PANTHER" id="PTHR30069">
    <property type="entry name" value="TONB-DEPENDENT OUTER MEMBRANE RECEPTOR"/>
    <property type="match status" value="1"/>
</dbReference>
<dbReference type="InterPro" id="IPR036942">
    <property type="entry name" value="Beta-barrel_TonB_sf"/>
</dbReference>
<protein>
    <submittedName>
        <fullName evidence="9">Carboxypeptidase regulatory-like domain-containing protein</fullName>
    </submittedName>
</protein>
<dbReference type="GO" id="GO:0009279">
    <property type="term" value="C:cell outer membrane"/>
    <property type="evidence" value="ECO:0007669"/>
    <property type="project" value="UniProtKB-SubCell"/>
</dbReference>
<dbReference type="PANTHER" id="PTHR30069:SF46">
    <property type="entry name" value="OAR PROTEIN"/>
    <property type="match status" value="1"/>
</dbReference>
<dbReference type="KEGG" id="tgi:RBB81_00510"/>
<feature type="domain" description="TonB-dependent transporter Oar-like beta-barrel" evidence="8">
    <location>
        <begin position="246"/>
        <end position="316"/>
    </location>
</feature>
<evidence type="ECO:0000256" key="3">
    <source>
        <dbReference type="ARBA" id="ARBA00022452"/>
    </source>
</evidence>
<evidence type="ECO:0000256" key="2">
    <source>
        <dbReference type="ARBA" id="ARBA00022448"/>
    </source>
</evidence>
<dbReference type="GO" id="GO:0015344">
    <property type="term" value="F:siderophore uptake transmembrane transporter activity"/>
    <property type="evidence" value="ECO:0007669"/>
    <property type="project" value="TreeGrafter"/>
</dbReference>
<evidence type="ECO:0000256" key="5">
    <source>
        <dbReference type="ARBA" id="ARBA00023136"/>
    </source>
</evidence>
<keyword evidence="4" id="KW-0812">Transmembrane</keyword>
<accession>A0AAU7YUK1</accession>
<dbReference type="SUPFAM" id="SSF56935">
    <property type="entry name" value="Porins"/>
    <property type="match status" value="1"/>
</dbReference>
<feature type="signal peptide" evidence="7">
    <location>
        <begin position="1"/>
        <end position="25"/>
    </location>
</feature>
<dbReference type="InterPro" id="IPR013784">
    <property type="entry name" value="Carb-bd-like_fold"/>
</dbReference>
<evidence type="ECO:0000256" key="4">
    <source>
        <dbReference type="ARBA" id="ARBA00022692"/>
    </source>
</evidence>
<keyword evidence="9" id="KW-0121">Carboxypeptidase</keyword>
<dbReference type="InterPro" id="IPR057601">
    <property type="entry name" value="Oar-like_b-barrel"/>
</dbReference>
<keyword evidence="7" id="KW-0732">Signal</keyword>
<dbReference type="GO" id="GO:0030246">
    <property type="term" value="F:carbohydrate binding"/>
    <property type="evidence" value="ECO:0007669"/>
    <property type="project" value="InterPro"/>
</dbReference>
<dbReference type="InterPro" id="IPR039426">
    <property type="entry name" value="TonB-dep_rcpt-like"/>
</dbReference>
<keyword evidence="9" id="KW-0378">Hydrolase</keyword>
<comment type="subcellular location">
    <subcellularLocation>
        <location evidence="1">Cell outer membrane</location>
        <topology evidence="1">Multi-pass membrane protein</topology>
    </subcellularLocation>
</comment>
<dbReference type="Pfam" id="PF13620">
    <property type="entry name" value="CarboxypepD_reg"/>
    <property type="match status" value="1"/>
</dbReference>
<feature type="domain" description="TonB-dependent transporter Oar-like beta-barrel" evidence="8">
    <location>
        <begin position="573"/>
        <end position="866"/>
    </location>
</feature>
<proteinExistence type="predicted"/>
<reference evidence="9" key="1">
    <citation type="submission" date="2023-08" db="EMBL/GenBank/DDBJ databases">
        <authorList>
            <person name="Messyasz A."/>
            <person name="Mannisto M.K."/>
            <person name="Kerkhof L.J."/>
            <person name="Haggblom M."/>
        </authorList>
    </citation>
    <scope>NUCLEOTIDE SEQUENCE</scope>
    <source>
        <strain evidence="9">M8UP39</strain>
        <plasmid evidence="9">unnamed</plasmid>
    </source>
</reference>
<keyword evidence="2" id="KW-0813">Transport</keyword>
<organism evidence="9">
    <name type="scientific">Tunturiibacter gelidiferens</name>
    <dbReference type="NCBI Taxonomy" id="3069689"/>
    <lineage>
        <taxon>Bacteria</taxon>
        <taxon>Pseudomonadati</taxon>
        <taxon>Acidobacteriota</taxon>
        <taxon>Terriglobia</taxon>
        <taxon>Terriglobales</taxon>
        <taxon>Acidobacteriaceae</taxon>
        <taxon>Tunturiibacter</taxon>
    </lineage>
</organism>
<dbReference type="RefSeq" id="WP_353070792.1">
    <property type="nucleotide sequence ID" value="NZ_CP132937.1"/>
</dbReference>
<evidence type="ECO:0000256" key="1">
    <source>
        <dbReference type="ARBA" id="ARBA00004571"/>
    </source>
</evidence>
<dbReference type="SUPFAM" id="SSF49452">
    <property type="entry name" value="Starch-binding domain-like"/>
    <property type="match status" value="1"/>
</dbReference>
<gene>
    <name evidence="9" type="ORF">RBB81_00510</name>
</gene>
<dbReference type="GO" id="GO:0004180">
    <property type="term" value="F:carboxypeptidase activity"/>
    <property type="evidence" value="ECO:0007669"/>
    <property type="project" value="UniProtKB-KW"/>
</dbReference>
<keyword evidence="5" id="KW-0472">Membrane</keyword>
<keyword evidence="3" id="KW-1134">Transmembrane beta strand</keyword>
<dbReference type="Gene3D" id="2.40.170.20">
    <property type="entry name" value="TonB-dependent receptor, beta-barrel domain"/>
    <property type="match status" value="1"/>
</dbReference>
<feature type="chain" id="PRO_5043930328" evidence="7">
    <location>
        <begin position="26"/>
        <end position="959"/>
    </location>
</feature>
<keyword evidence="9" id="KW-0645">Protease</keyword>
<evidence type="ECO:0000313" key="9">
    <source>
        <dbReference type="EMBL" id="XCB20338.1"/>
    </source>
</evidence>
<geneLocation type="plasmid" evidence="9">
    <name>unnamed</name>
</geneLocation>
<evidence type="ECO:0000256" key="7">
    <source>
        <dbReference type="SAM" id="SignalP"/>
    </source>
</evidence>
<evidence type="ECO:0000256" key="6">
    <source>
        <dbReference type="ARBA" id="ARBA00023237"/>
    </source>
</evidence>